<evidence type="ECO:0000313" key="2">
    <source>
        <dbReference type="Proteomes" id="UP000678499"/>
    </source>
</evidence>
<dbReference type="EMBL" id="CAJPEX010000081">
    <property type="protein sequence ID" value="CAG0913159.1"/>
    <property type="molecule type" value="Genomic_DNA"/>
</dbReference>
<keyword evidence="2" id="KW-1185">Reference proteome</keyword>
<proteinExistence type="predicted"/>
<dbReference type="EMBL" id="OA882118">
    <property type="protein sequence ID" value="CAD7273007.1"/>
    <property type="molecule type" value="Genomic_DNA"/>
</dbReference>
<dbReference type="AlphaFoldDB" id="A0A7R9BD73"/>
<gene>
    <name evidence="1" type="ORF">NMOB1V02_LOCUS915</name>
</gene>
<dbReference type="Proteomes" id="UP000678499">
    <property type="component" value="Unassembled WGS sequence"/>
</dbReference>
<protein>
    <submittedName>
        <fullName evidence="1">Uncharacterized protein</fullName>
    </submittedName>
</protein>
<evidence type="ECO:0000313" key="1">
    <source>
        <dbReference type="EMBL" id="CAD7273007.1"/>
    </source>
</evidence>
<sequence length="224" mass="22234">MFSVNNATARVQTKKPQNALQSVLLARNGMVVQPTLDPEMFAAANASALRGLAAMQRPGGRLRPPSAAAAAALSAAAAYNPVAAALSRPALTAGATALTPGAAYPSMYAYDPATMLALQAQAAAAGGALQASQNAMASQLLKTPLSVAGQTAFVNANPTMAAATRAAYAGVSSAAAAAAAAQPSLAGYALGAYPPEAFLSSGIGPIPGYGATVYRGAYNRFSPY</sequence>
<organism evidence="1">
    <name type="scientific">Notodromas monacha</name>
    <dbReference type="NCBI Taxonomy" id="399045"/>
    <lineage>
        <taxon>Eukaryota</taxon>
        <taxon>Metazoa</taxon>
        <taxon>Ecdysozoa</taxon>
        <taxon>Arthropoda</taxon>
        <taxon>Crustacea</taxon>
        <taxon>Oligostraca</taxon>
        <taxon>Ostracoda</taxon>
        <taxon>Podocopa</taxon>
        <taxon>Podocopida</taxon>
        <taxon>Cypridocopina</taxon>
        <taxon>Cypridoidea</taxon>
        <taxon>Cyprididae</taxon>
        <taxon>Notodromas</taxon>
    </lineage>
</organism>
<dbReference type="OrthoDB" id="5382468at2759"/>
<reference evidence="1" key="1">
    <citation type="submission" date="2020-11" db="EMBL/GenBank/DDBJ databases">
        <authorList>
            <person name="Tran Van P."/>
        </authorList>
    </citation>
    <scope>NUCLEOTIDE SEQUENCE</scope>
</reference>
<name>A0A7R9BD73_9CRUS</name>
<accession>A0A7R9BD73</accession>